<evidence type="ECO:0000256" key="4">
    <source>
        <dbReference type="ARBA" id="ARBA00023163"/>
    </source>
</evidence>
<accession>A0A412Z691</accession>
<dbReference type="PANTHER" id="PTHR30204:SF69">
    <property type="entry name" value="MERR-FAMILY TRANSCRIPTIONAL REGULATOR"/>
    <property type="match status" value="1"/>
</dbReference>
<dbReference type="Pfam" id="PF00376">
    <property type="entry name" value="MerR"/>
    <property type="match status" value="1"/>
</dbReference>
<evidence type="ECO:0000256" key="3">
    <source>
        <dbReference type="ARBA" id="ARBA00023125"/>
    </source>
</evidence>
<gene>
    <name evidence="6" type="ORF">DWW02_13810</name>
</gene>
<name>A0A412Z691_9FIRM</name>
<evidence type="ECO:0000259" key="5">
    <source>
        <dbReference type="SMART" id="SM00422"/>
    </source>
</evidence>
<proteinExistence type="predicted"/>
<keyword evidence="4" id="KW-0804">Transcription</keyword>
<dbReference type="GO" id="GO:0003700">
    <property type="term" value="F:DNA-binding transcription factor activity"/>
    <property type="evidence" value="ECO:0007669"/>
    <property type="project" value="InterPro"/>
</dbReference>
<dbReference type="Proteomes" id="UP000284543">
    <property type="component" value="Unassembled WGS sequence"/>
</dbReference>
<dbReference type="AlphaFoldDB" id="A0A412Z691"/>
<keyword evidence="3 6" id="KW-0238">DNA-binding</keyword>
<evidence type="ECO:0000313" key="6">
    <source>
        <dbReference type="EMBL" id="RGV75378.1"/>
    </source>
</evidence>
<feature type="domain" description="HTH merR-type" evidence="5">
    <location>
        <begin position="5"/>
        <end position="74"/>
    </location>
</feature>
<organism evidence="6 7">
    <name type="scientific">Enterocloster bolteae</name>
    <dbReference type="NCBI Taxonomy" id="208479"/>
    <lineage>
        <taxon>Bacteria</taxon>
        <taxon>Bacillati</taxon>
        <taxon>Bacillota</taxon>
        <taxon>Clostridia</taxon>
        <taxon>Lachnospirales</taxon>
        <taxon>Lachnospiraceae</taxon>
        <taxon>Enterocloster</taxon>
    </lineage>
</organism>
<keyword evidence="1" id="KW-0678">Repressor</keyword>
<dbReference type="InterPro" id="IPR047057">
    <property type="entry name" value="MerR_fam"/>
</dbReference>
<dbReference type="Gene3D" id="1.10.1660.10">
    <property type="match status" value="1"/>
</dbReference>
<dbReference type="EMBL" id="QRZM01000005">
    <property type="protein sequence ID" value="RGV75378.1"/>
    <property type="molecule type" value="Genomic_DNA"/>
</dbReference>
<protein>
    <submittedName>
        <fullName evidence="6">MerR family DNA-binding transcriptional regulator</fullName>
    </submittedName>
</protein>
<dbReference type="RefSeq" id="WP_117627099.1">
    <property type="nucleotide sequence ID" value="NZ_CAUHGS010000012.1"/>
</dbReference>
<evidence type="ECO:0000313" key="7">
    <source>
        <dbReference type="Proteomes" id="UP000284543"/>
    </source>
</evidence>
<dbReference type="SUPFAM" id="SSF46955">
    <property type="entry name" value="Putative DNA-binding domain"/>
    <property type="match status" value="1"/>
</dbReference>
<dbReference type="SMART" id="SM00422">
    <property type="entry name" value="HTH_MERR"/>
    <property type="match status" value="1"/>
</dbReference>
<comment type="caution">
    <text evidence="6">The sequence shown here is derived from an EMBL/GenBank/DDBJ whole genome shotgun (WGS) entry which is preliminary data.</text>
</comment>
<dbReference type="GO" id="GO:0003677">
    <property type="term" value="F:DNA binding"/>
    <property type="evidence" value="ECO:0007669"/>
    <property type="project" value="UniProtKB-KW"/>
</dbReference>
<keyword evidence="2" id="KW-0805">Transcription regulation</keyword>
<evidence type="ECO:0000256" key="1">
    <source>
        <dbReference type="ARBA" id="ARBA00022491"/>
    </source>
</evidence>
<dbReference type="InterPro" id="IPR000551">
    <property type="entry name" value="MerR-type_HTH_dom"/>
</dbReference>
<sequence>MKHISRIKEVSELFHLPASALRYWDDEGLIRFERSKDNHYRCPTSQTMLDICDVIFYRSLSLSIKEIKSIPGMCVEDVDHTLETNARRLEDQIRQMQMTLEKLQTRRSMVQRIMDLERTSFQVLRDLLPAMKLFSPEDRESLETYVQDPYQSSILIKPQQGQEIQYGIFLACPDYDLGNSVILRDQDAESRLYLKGLLKVNAQSPDCNNAGAFLEAAQSMGYGSGQLTGRYLLTACDGYRCDYYEAWLEIWDNR</sequence>
<dbReference type="PANTHER" id="PTHR30204">
    <property type="entry name" value="REDOX-CYCLING DRUG-SENSING TRANSCRIPTIONAL ACTIVATOR SOXR"/>
    <property type="match status" value="1"/>
</dbReference>
<reference evidence="6 7" key="1">
    <citation type="submission" date="2018-08" db="EMBL/GenBank/DDBJ databases">
        <title>A genome reference for cultivated species of the human gut microbiota.</title>
        <authorList>
            <person name="Zou Y."/>
            <person name="Xue W."/>
            <person name="Luo G."/>
        </authorList>
    </citation>
    <scope>NUCLEOTIDE SEQUENCE [LARGE SCALE GENOMIC DNA]</scope>
    <source>
        <strain evidence="6 7">AF14-18</strain>
    </source>
</reference>
<evidence type="ECO:0000256" key="2">
    <source>
        <dbReference type="ARBA" id="ARBA00023015"/>
    </source>
</evidence>
<dbReference type="InterPro" id="IPR009061">
    <property type="entry name" value="DNA-bd_dom_put_sf"/>
</dbReference>